<protein>
    <submittedName>
        <fullName evidence="4">RmlC-like cupin</fullName>
    </submittedName>
</protein>
<evidence type="ECO:0000313" key="5">
    <source>
        <dbReference type="Proteomes" id="UP000253845"/>
    </source>
</evidence>
<dbReference type="SUPFAM" id="SSF51182">
    <property type="entry name" value="RmlC-like cupins"/>
    <property type="match status" value="1"/>
</dbReference>
<dbReference type="PANTHER" id="PTHR41517">
    <property type="entry name" value="1,2-DIOXYGENASE PROTEIN-RELATED"/>
    <property type="match status" value="1"/>
</dbReference>
<dbReference type="GO" id="GO:0051213">
    <property type="term" value="F:dioxygenase activity"/>
    <property type="evidence" value="ECO:0007669"/>
    <property type="project" value="UniProtKB-KW"/>
</dbReference>
<dbReference type="PANTHER" id="PTHR41517:SF1">
    <property type="entry name" value="CUPIN"/>
    <property type="match status" value="1"/>
</dbReference>
<dbReference type="Proteomes" id="UP000253845">
    <property type="component" value="Unassembled WGS sequence"/>
</dbReference>
<name>A0A370C8A2_ASPNG</name>
<dbReference type="VEuPathDB" id="FungiDB:M747DRAFT_232059"/>
<dbReference type="Gene3D" id="2.60.120.10">
    <property type="entry name" value="Jelly Rolls"/>
    <property type="match status" value="1"/>
</dbReference>
<proteinExistence type="predicted"/>
<dbReference type="CDD" id="cd02216">
    <property type="entry name" value="cupin_GDO-like_N"/>
    <property type="match status" value="1"/>
</dbReference>
<dbReference type="InterPro" id="IPR047183">
    <property type="entry name" value="GDO-like"/>
</dbReference>
<evidence type="ECO:0000259" key="3">
    <source>
        <dbReference type="Pfam" id="PF07883"/>
    </source>
</evidence>
<accession>A0A370C8A2</accession>
<dbReference type="Pfam" id="PF07883">
    <property type="entry name" value="Cupin_2"/>
    <property type="match status" value="1"/>
</dbReference>
<dbReference type="InterPro" id="IPR013096">
    <property type="entry name" value="Cupin_2"/>
</dbReference>
<keyword evidence="2" id="KW-0560">Oxidoreductase</keyword>
<organism evidence="4 5">
    <name type="scientific">Aspergillus niger ATCC 13496</name>
    <dbReference type="NCBI Taxonomy" id="1353008"/>
    <lineage>
        <taxon>Eukaryota</taxon>
        <taxon>Fungi</taxon>
        <taxon>Dikarya</taxon>
        <taxon>Ascomycota</taxon>
        <taxon>Pezizomycotina</taxon>
        <taxon>Eurotiomycetes</taxon>
        <taxon>Eurotiomycetidae</taxon>
        <taxon>Eurotiales</taxon>
        <taxon>Aspergillaceae</taxon>
        <taxon>Aspergillus</taxon>
        <taxon>Aspergillus subgen. Circumdati</taxon>
    </lineage>
</organism>
<sequence length="335" mass="38077">MSATPQQTTNSLREEFEASSHSKNYQPLWTVFGQMVPPKPNPRAVPAIWRYDQLRPDLMKSGTIITAEEAERRVLMLVNPNMDAPHTTDTIYGGLQLVLPGETAPAHRHVAFALRFIIEGNDGFTAIEGQKIRMETGDVILTPSWCWHDHGNEGKNPMIWLDGLDLPLFRRFPVNFAEEYTESRYPAFENRSFLTETNLFIRDTQDSPIRFPWRDVQAKLDGANLPYAVYHYKSKGKSYLSDTISAQAERLGPGYTTVPRRETCSFLYHVKCGKGYSKLVTAEGAALEIEWKEKDTFAVPAWCRVQHVCLSGEPAYLFAINDRPMLESLGFIRQA</sequence>
<dbReference type="AlphaFoldDB" id="A0A370C8A2"/>
<evidence type="ECO:0000256" key="1">
    <source>
        <dbReference type="ARBA" id="ARBA00022964"/>
    </source>
</evidence>
<dbReference type="EMBL" id="KZ851905">
    <property type="protein sequence ID" value="RDH23261.1"/>
    <property type="molecule type" value="Genomic_DNA"/>
</dbReference>
<evidence type="ECO:0000313" key="4">
    <source>
        <dbReference type="EMBL" id="RDH23261.1"/>
    </source>
</evidence>
<reference evidence="4 5" key="1">
    <citation type="submission" date="2018-07" db="EMBL/GenBank/DDBJ databases">
        <title>Section-level genome sequencing of Aspergillus section Nigri to investigate inter- and intra-species variation.</title>
        <authorList>
            <consortium name="DOE Joint Genome Institute"/>
            <person name="Vesth T.C."/>
            <person name="Nybo J.L."/>
            <person name="Theobald S."/>
            <person name="Frisvad J.C."/>
            <person name="Larsen T.O."/>
            <person name="Nielsen K.F."/>
            <person name="Hoof J.B."/>
            <person name="Brandl J."/>
            <person name="Salamov A."/>
            <person name="Riley R."/>
            <person name="Gladden J.M."/>
            <person name="Phatale P."/>
            <person name="Nielsen M.T."/>
            <person name="Lyhne E.K."/>
            <person name="Kogle M.E."/>
            <person name="Strasser K."/>
            <person name="McDonnell E."/>
            <person name="Barry K."/>
            <person name="Clum A."/>
            <person name="Chen C."/>
            <person name="Nolan M."/>
            <person name="Sandor L."/>
            <person name="Kuo A."/>
            <person name="Lipzen A."/>
            <person name="Hainaut M."/>
            <person name="Drula E."/>
            <person name="Tsang A."/>
            <person name="Magnuson J.K."/>
            <person name="Henrissat B."/>
            <person name="Wiebenga A."/>
            <person name="Simmons B.A."/>
            <person name="Makela M.R."/>
            <person name="De vries R.P."/>
            <person name="Grigoriev I.V."/>
            <person name="Mortensen U.H."/>
            <person name="Baker S.E."/>
            <person name="Andersen M.R."/>
        </authorList>
    </citation>
    <scope>NUCLEOTIDE SEQUENCE [LARGE SCALE GENOMIC DNA]</scope>
    <source>
        <strain evidence="4 5">ATCC 13496</strain>
    </source>
</reference>
<gene>
    <name evidence="4" type="ORF">M747DRAFT_232059</name>
</gene>
<keyword evidence="1" id="KW-0223">Dioxygenase</keyword>
<dbReference type="InterPro" id="IPR014710">
    <property type="entry name" value="RmlC-like_jellyroll"/>
</dbReference>
<dbReference type="InterPro" id="IPR011051">
    <property type="entry name" value="RmlC_Cupin_sf"/>
</dbReference>
<feature type="domain" description="Cupin type-2" evidence="3">
    <location>
        <begin position="95"/>
        <end position="162"/>
    </location>
</feature>
<evidence type="ECO:0000256" key="2">
    <source>
        <dbReference type="ARBA" id="ARBA00023002"/>
    </source>
</evidence>